<reference evidence="2 3" key="1">
    <citation type="journal article" date="2016" name="Front. Microbiol.">
        <title>Genomic Resource of Rice Seed Associated Bacteria.</title>
        <authorList>
            <person name="Midha S."/>
            <person name="Bansal K."/>
            <person name="Sharma S."/>
            <person name="Kumar N."/>
            <person name="Patil P.P."/>
            <person name="Chaudhry V."/>
            <person name="Patil P.B."/>
        </authorList>
    </citation>
    <scope>NUCLEOTIDE SEQUENCE [LARGE SCALE GENOMIC DNA]</scope>
    <source>
        <strain evidence="2 3">RSA13</strain>
    </source>
</reference>
<keyword evidence="1" id="KW-1133">Transmembrane helix</keyword>
<protein>
    <submittedName>
        <fullName evidence="2">Uncharacterized protein</fullName>
    </submittedName>
</protein>
<keyword evidence="1" id="KW-0812">Transmembrane</keyword>
<organism evidence="2 3">
    <name type="scientific">Pantoea stewartii</name>
    <dbReference type="NCBI Taxonomy" id="66269"/>
    <lineage>
        <taxon>Bacteria</taxon>
        <taxon>Pseudomonadati</taxon>
        <taxon>Pseudomonadota</taxon>
        <taxon>Gammaproteobacteria</taxon>
        <taxon>Enterobacterales</taxon>
        <taxon>Erwiniaceae</taxon>
        <taxon>Pantoea</taxon>
    </lineage>
</organism>
<name>A0AB34VFR0_9GAMM</name>
<gene>
    <name evidence="2" type="ORF">RSA13_08470</name>
</gene>
<dbReference type="Proteomes" id="UP000072520">
    <property type="component" value="Unassembled WGS sequence"/>
</dbReference>
<dbReference type="RefSeq" id="WP_033740770.1">
    <property type="nucleotide sequence ID" value="NZ_CP046585.1"/>
</dbReference>
<keyword evidence="1" id="KW-0472">Membrane</keyword>
<dbReference type="GeneID" id="61252100"/>
<sequence length="269" mass="30396">MTLLLFLTLAAFVLLAIIIVMLVRTTRLKAWQGVVLFILPLLLSNVLWFSWIQPQQQQEKRYERAADYMAQATVYRVLRTQEPALWQILTRDLARKLREGEPMLQATGELRGLLTDVINQRLMRGTDAAVLKYIGVSVEEMQTLNKIDPGLCFQFLYPQVKGGINLVETLPASLNQKDADATEYLLLNSLGDEQPLDRKQAQHDLKTIVDHLYLKWGNKLQQLNMPADAAVDRSSMCAMSVDLYSAILALPDKQAANLLRRMIALSGEG</sequence>
<proteinExistence type="predicted"/>
<feature type="transmembrane region" description="Helical" evidence="1">
    <location>
        <begin position="6"/>
        <end position="23"/>
    </location>
</feature>
<feature type="transmembrane region" description="Helical" evidence="1">
    <location>
        <begin position="30"/>
        <end position="51"/>
    </location>
</feature>
<comment type="caution">
    <text evidence="2">The sequence shown here is derived from an EMBL/GenBank/DDBJ whole genome shotgun (WGS) entry which is preliminary data.</text>
</comment>
<evidence type="ECO:0000313" key="2">
    <source>
        <dbReference type="EMBL" id="KTS98538.1"/>
    </source>
</evidence>
<evidence type="ECO:0000256" key="1">
    <source>
        <dbReference type="SAM" id="Phobius"/>
    </source>
</evidence>
<evidence type="ECO:0000313" key="3">
    <source>
        <dbReference type="Proteomes" id="UP000072520"/>
    </source>
</evidence>
<dbReference type="AlphaFoldDB" id="A0AB34VFR0"/>
<accession>A0AB34VFR0</accession>
<dbReference type="EMBL" id="LDSI01000010">
    <property type="protein sequence ID" value="KTS98538.1"/>
    <property type="molecule type" value="Genomic_DNA"/>
</dbReference>